<comment type="caution">
    <text evidence="1">The sequence shown here is derived from an EMBL/GenBank/DDBJ whole genome shotgun (WGS) entry which is preliminary data.</text>
</comment>
<evidence type="ECO:0000313" key="1">
    <source>
        <dbReference type="EMBL" id="KAJ8672725.1"/>
    </source>
</evidence>
<proteinExistence type="predicted"/>
<keyword evidence="2" id="KW-1185">Reference proteome</keyword>
<dbReference type="Proteomes" id="UP001239111">
    <property type="component" value="Chromosome 3"/>
</dbReference>
<organism evidence="1 2">
    <name type="scientific">Eretmocerus hayati</name>
    <dbReference type="NCBI Taxonomy" id="131215"/>
    <lineage>
        <taxon>Eukaryota</taxon>
        <taxon>Metazoa</taxon>
        <taxon>Ecdysozoa</taxon>
        <taxon>Arthropoda</taxon>
        <taxon>Hexapoda</taxon>
        <taxon>Insecta</taxon>
        <taxon>Pterygota</taxon>
        <taxon>Neoptera</taxon>
        <taxon>Endopterygota</taxon>
        <taxon>Hymenoptera</taxon>
        <taxon>Apocrita</taxon>
        <taxon>Proctotrupomorpha</taxon>
        <taxon>Chalcidoidea</taxon>
        <taxon>Aphelinidae</taxon>
        <taxon>Aphelininae</taxon>
        <taxon>Eretmocerus</taxon>
    </lineage>
</organism>
<dbReference type="EMBL" id="CM056743">
    <property type="protein sequence ID" value="KAJ8672725.1"/>
    <property type="molecule type" value="Genomic_DNA"/>
</dbReference>
<gene>
    <name evidence="1" type="ORF">QAD02_003985</name>
</gene>
<protein>
    <submittedName>
        <fullName evidence="1">Uncharacterized protein</fullName>
    </submittedName>
</protein>
<sequence length="178" mass="20710">MPYWLARPWRFRFKATQPATAVCVLKRCTYTCTKRNSWIRLNEFDDADFPILTVEDLRQITAGVYQVNLAPAYIQDKLIRDQNEVFEFDTLIDEPGLLRVRIWSRYSNATRHQLWIAYGYDDEDILAYYCTCRAGARTLGTCAHVASVLWFLGHARHQNAVKYPSVAMIEHINDARNG</sequence>
<accession>A0ACC2NNF5</accession>
<reference evidence="1" key="1">
    <citation type="submission" date="2023-04" db="EMBL/GenBank/DDBJ databases">
        <title>A chromosome-level genome assembly of the parasitoid wasp Eretmocerus hayati.</title>
        <authorList>
            <person name="Zhong Y."/>
            <person name="Liu S."/>
            <person name="Liu Y."/>
        </authorList>
    </citation>
    <scope>NUCLEOTIDE SEQUENCE</scope>
    <source>
        <strain evidence="1">ZJU_SS_LIU_2023</strain>
    </source>
</reference>
<evidence type="ECO:0000313" key="2">
    <source>
        <dbReference type="Proteomes" id="UP001239111"/>
    </source>
</evidence>
<name>A0ACC2NNF5_9HYME</name>